<name>A0A4Q9PVZ1_9APHY</name>
<evidence type="ECO:0000313" key="6">
    <source>
        <dbReference type="EMBL" id="TBU58660.1"/>
    </source>
</evidence>
<dbReference type="Gene3D" id="2.130.10.80">
    <property type="entry name" value="Galactose oxidase/kelch, beta-propeller"/>
    <property type="match status" value="1"/>
</dbReference>
<dbReference type="Proteomes" id="UP000292957">
    <property type="component" value="Unassembled WGS sequence"/>
</dbReference>
<feature type="domain" description="Galactose oxidase-like Early set" evidence="4">
    <location>
        <begin position="447"/>
        <end position="548"/>
    </location>
</feature>
<dbReference type="PANTHER" id="PTHR32208">
    <property type="entry name" value="SECRETED PROTEIN-RELATED"/>
    <property type="match status" value="1"/>
</dbReference>
<organism evidence="6 7">
    <name type="scientific">Dichomitus squalens</name>
    <dbReference type="NCBI Taxonomy" id="114155"/>
    <lineage>
        <taxon>Eukaryota</taxon>
        <taxon>Fungi</taxon>
        <taxon>Dikarya</taxon>
        <taxon>Basidiomycota</taxon>
        <taxon>Agaricomycotina</taxon>
        <taxon>Agaricomycetes</taxon>
        <taxon>Polyporales</taxon>
        <taxon>Polyporaceae</taxon>
        <taxon>Dichomitus</taxon>
    </lineage>
</organism>
<dbReference type="OrthoDB" id="2019572at2759"/>
<feature type="chain" id="PRO_5040597652" evidence="2">
    <location>
        <begin position="19"/>
        <end position="558"/>
    </location>
</feature>
<dbReference type="Pfam" id="PF07250">
    <property type="entry name" value="Glyoxal_oxid_N"/>
    <property type="match status" value="1"/>
</dbReference>
<dbReference type="InterPro" id="IPR009880">
    <property type="entry name" value="Glyoxal_oxidase_N"/>
</dbReference>
<dbReference type="InterPro" id="IPR013783">
    <property type="entry name" value="Ig-like_fold"/>
</dbReference>
<dbReference type="InterPro" id="IPR037293">
    <property type="entry name" value="Gal_Oxidase_central_sf"/>
</dbReference>
<dbReference type="CDD" id="cd02851">
    <property type="entry name" value="E_set_GO_C"/>
    <property type="match status" value="1"/>
</dbReference>
<dbReference type="SUPFAM" id="SSF50965">
    <property type="entry name" value="Galactose oxidase, central domain"/>
    <property type="match status" value="1"/>
</dbReference>
<dbReference type="InterPro" id="IPR015202">
    <property type="entry name" value="GO-like_E_set"/>
</dbReference>
<keyword evidence="7" id="KW-1185">Reference proteome</keyword>
<evidence type="ECO:0000313" key="7">
    <source>
        <dbReference type="Proteomes" id="UP000292082"/>
    </source>
</evidence>
<dbReference type="PANTHER" id="PTHR32208:SF96">
    <property type="entry name" value="GLYOXAL OXIDASE"/>
    <property type="match status" value="1"/>
</dbReference>
<gene>
    <name evidence="6" type="ORF">BD310DRAFT_455342</name>
    <name evidence="5" type="ORF">BD311DRAFT_767389</name>
</gene>
<reference evidence="6 7" key="1">
    <citation type="submission" date="2019-01" db="EMBL/GenBank/DDBJ databases">
        <title>Draft genome sequences of three monokaryotic isolates of the white-rot basidiomycete fungus Dichomitus squalens.</title>
        <authorList>
            <consortium name="DOE Joint Genome Institute"/>
            <person name="Lopez S.C."/>
            <person name="Andreopoulos B."/>
            <person name="Pangilinan J."/>
            <person name="Lipzen A."/>
            <person name="Riley R."/>
            <person name="Ahrendt S."/>
            <person name="Ng V."/>
            <person name="Barry K."/>
            <person name="Daum C."/>
            <person name="Grigoriev I.V."/>
            <person name="Hilden K.S."/>
            <person name="Makela M.R."/>
            <person name="de Vries R.P."/>
        </authorList>
    </citation>
    <scope>NUCLEOTIDE SEQUENCE [LARGE SCALE GENOMIC DNA]</scope>
    <source>
        <strain evidence="6 7">CBS 464.89</strain>
        <strain evidence="5">OM18370.1</strain>
    </source>
</reference>
<dbReference type="Gene3D" id="2.60.40.10">
    <property type="entry name" value="Immunoglobulins"/>
    <property type="match status" value="1"/>
</dbReference>
<proteinExistence type="predicted"/>
<protein>
    <submittedName>
        <fullName evidence="6">Glyoxal oxidase</fullName>
    </submittedName>
</protein>
<feature type="signal peptide" evidence="2">
    <location>
        <begin position="1"/>
        <end position="18"/>
    </location>
</feature>
<dbReference type="Proteomes" id="UP000292082">
    <property type="component" value="Unassembled WGS sequence"/>
</dbReference>
<evidence type="ECO:0000259" key="4">
    <source>
        <dbReference type="Pfam" id="PF09118"/>
    </source>
</evidence>
<dbReference type="EMBL" id="ML145122">
    <property type="protein sequence ID" value="TBU58660.1"/>
    <property type="molecule type" value="Genomic_DNA"/>
</dbReference>
<dbReference type="SUPFAM" id="SSF81296">
    <property type="entry name" value="E set domains"/>
    <property type="match status" value="1"/>
</dbReference>
<feature type="domain" description="Glyoxal oxidase N-terminal" evidence="3">
    <location>
        <begin position="70"/>
        <end position="442"/>
    </location>
</feature>
<evidence type="ECO:0000256" key="2">
    <source>
        <dbReference type="SAM" id="SignalP"/>
    </source>
</evidence>
<accession>A0A4Q9PVZ1</accession>
<dbReference type="InterPro" id="IPR014756">
    <property type="entry name" value="Ig_E-set"/>
</dbReference>
<sequence>MMRPLLSLLSLLASFAYAAPAAPDAPGWQFTLKGNSGIVALEAIVVNPTLVLLFDRAQNDPLQIDDHPAWGGLWNLEHNNITALEVVTNSWCASGAILSNGTMASIGGDPTGFPGNPVIKPGNQAIRLFEPCTSPVGEGCTVIEDPNLVLIEKRWYPSATRIFDGSLLIVGGMHEQAAFYNTDPAASFEFFPRKEQTSRPSAFLERSLPVNLFPRIFALPDGTVFMVANNQTIIYDIEADTETILPDLPNGIAVNPPSDGSAIMLPLSPPDFTPEILVCGGSVFDQTLTSHNFTAQHPASSQCSRITVTPEGIAKGWEVEQMPEARVLHELLHLPNGQILLVNGASTGFSGWNSVNDTVGNSNADNAALVPALYTPSAALGQRFSNAGMPSSGIPRMYHSTATLTPQGNVFIGGSNPNNGSNFTTGFEFPTELRIQTLDPPFMSMERPKILSAPEKLSFGKRVSVPISLPNSLNRQDANVQVSLMDLGFSTHGFQVGARLVFMDATISNNGKTLSFVTPPNGRVYPPGPATIFLTVDDVSSEGVMVMMGSGNPPPTLE</sequence>
<keyword evidence="1 2" id="KW-0732">Signal</keyword>
<dbReference type="Pfam" id="PF09118">
    <property type="entry name" value="GO-like_E_set"/>
    <property type="match status" value="1"/>
</dbReference>
<dbReference type="EMBL" id="ML143490">
    <property type="protein sequence ID" value="TBU23965.1"/>
    <property type="molecule type" value="Genomic_DNA"/>
</dbReference>
<evidence type="ECO:0000259" key="3">
    <source>
        <dbReference type="Pfam" id="PF07250"/>
    </source>
</evidence>
<evidence type="ECO:0000313" key="5">
    <source>
        <dbReference type="EMBL" id="TBU23965.1"/>
    </source>
</evidence>
<dbReference type="InterPro" id="IPR011043">
    <property type="entry name" value="Gal_Oxase/kelch_b-propeller"/>
</dbReference>
<evidence type="ECO:0000256" key="1">
    <source>
        <dbReference type="ARBA" id="ARBA00022729"/>
    </source>
</evidence>
<dbReference type="AlphaFoldDB" id="A0A4Q9PVZ1"/>